<dbReference type="CDD" id="cd08023">
    <property type="entry name" value="GH16_laminarinase_like"/>
    <property type="match status" value="1"/>
</dbReference>
<keyword evidence="4" id="KW-0472">Membrane</keyword>
<comment type="similarity">
    <text evidence="1">Belongs to the glycosyl hydrolase 16 family.</text>
</comment>
<dbReference type="Pfam" id="PF02018">
    <property type="entry name" value="CBM_4_9"/>
    <property type="match status" value="4"/>
</dbReference>
<dbReference type="InterPro" id="IPR008979">
    <property type="entry name" value="Galactose-bd-like_sf"/>
</dbReference>
<protein>
    <submittedName>
        <fullName evidence="7">Carbohydrate binding domain-containing protein</fullName>
    </submittedName>
</protein>
<dbReference type="SUPFAM" id="SSF49899">
    <property type="entry name" value="Concanavalin A-like lectins/glucanases"/>
    <property type="match status" value="1"/>
</dbReference>
<proteinExistence type="inferred from homology"/>
<feature type="compositionally biased region" description="Acidic residues" evidence="3">
    <location>
        <begin position="1397"/>
        <end position="1526"/>
    </location>
</feature>
<dbReference type="PANTHER" id="PTHR10963:SF55">
    <property type="entry name" value="GLYCOSIDE HYDROLASE FAMILY 16 PROTEIN"/>
    <property type="match status" value="1"/>
</dbReference>
<feature type="signal peptide" evidence="5">
    <location>
        <begin position="1"/>
        <end position="26"/>
    </location>
</feature>
<feature type="chain" id="PRO_5040911862" evidence="5">
    <location>
        <begin position="27"/>
        <end position="1573"/>
    </location>
</feature>
<organism evidence="7 8">
    <name type="scientific">Aquibacillus koreensis</name>
    <dbReference type="NCBI Taxonomy" id="279446"/>
    <lineage>
        <taxon>Bacteria</taxon>
        <taxon>Bacillati</taxon>
        <taxon>Bacillota</taxon>
        <taxon>Bacilli</taxon>
        <taxon>Bacillales</taxon>
        <taxon>Bacillaceae</taxon>
        <taxon>Aquibacillus</taxon>
    </lineage>
</organism>
<dbReference type="Gene3D" id="2.60.120.200">
    <property type="match status" value="1"/>
</dbReference>
<dbReference type="InterPro" id="IPR050546">
    <property type="entry name" value="Glycosyl_Hydrlase_16"/>
</dbReference>
<keyword evidence="2" id="KW-0378">Hydrolase</keyword>
<evidence type="ECO:0000256" key="4">
    <source>
        <dbReference type="SAM" id="Phobius"/>
    </source>
</evidence>
<keyword evidence="4" id="KW-1133">Transmembrane helix</keyword>
<keyword evidence="8" id="KW-1185">Reference proteome</keyword>
<dbReference type="EMBL" id="JAMQJZ010000003">
    <property type="protein sequence ID" value="MDC3419983.1"/>
    <property type="molecule type" value="Genomic_DNA"/>
</dbReference>
<dbReference type="Pfam" id="PF07550">
    <property type="entry name" value="Shr-like_HID"/>
    <property type="match status" value="1"/>
</dbReference>
<feature type="transmembrane region" description="Helical" evidence="4">
    <location>
        <begin position="1548"/>
        <end position="1568"/>
    </location>
</feature>
<evidence type="ECO:0000256" key="1">
    <source>
        <dbReference type="ARBA" id="ARBA00006865"/>
    </source>
</evidence>
<dbReference type="InterPro" id="IPR013320">
    <property type="entry name" value="ConA-like_dom_sf"/>
</dbReference>
<feature type="region of interest" description="Disordered" evidence="3">
    <location>
        <begin position="1397"/>
        <end position="1544"/>
    </location>
</feature>
<evidence type="ECO:0000313" key="7">
    <source>
        <dbReference type="EMBL" id="MDC3419983.1"/>
    </source>
</evidence>
<dbReference type="Pfam" id="PF00722">
    <property type="entry name" value="Glyco_hydro_16"/>
    <property type="match status" value="1"/>
</dbReference>
<dbReference type="Gene3D" id="2.60.120.260">
    <property type="entry name" value="Galactose-binding domain-like"/>
    <property type="match status" value="5"/>
</dbReference>
<evidence type="ECO:0000256" key="5">
    <source>
        <dbReference type="SAM" id="SignalP"/>
    </source>
</evidence>
<evidence type="ECO:0000256" key="3">
    <source>
        <dbReference type="SAM" id="MobiDB-lite"/>
    </source>
</evidence>
<dbReference type="InterPro" id="IPR000757">
    <property type="entry name" value="Beta-glucanase-like"/>
</dbReference>
<dbReference type="GO" id="GO:0005975">
    <property type="term" value="P:carbohydrate metabolic process"/>
    <property type="evidence" value="ECO:0007669"/>
    <property type="project" value="InterPro"/>
</dbReference>
<dbReference type="InterPro" id="IPR003305">
    <property type="entry name" value="CenC_carb-bd"/>
</dbReference>
<dbReference type="PROSITE" id="PS51762">
    <property type="entry name" value="GH16_2"/>
    <property type="match status" value="1"/>
</dbReference>
<dbReference type="SUPFAM" id="SSF49785">
    <property type="entry name" value="Galactose-binding domain-like"/>
    <property type="match status" value="5"/>
</dbReference>
<keyword evidence="5" id="KW-0732">Signal</keyword>
<comment type="caution">
    <text evidence="7">The sequence shown here is derived from an EMBL/GenBank/DDBJ whole genome shotgun (WGS) entry which is preliminary data.</text>
</comment>
<name>A0A9X3WJC5_9BACI</name>
<evidence type="ECO:0000256" key="2">
    <source>
        <dbReference type="ARBA" id="ARBA00022801"/>
    </source>
</evidence>
<reference evidence="7" key="1">
    <citation type="submission" date="2022-06" db="EMBL/GenBank/DDBJ databases">
        <title>Aquibacillus sp. a new bacterium isolated from soil saline samples.</title>
        <authorList>
            <person name="Galisteo C."/>
            <person name="De La Haba R."/>
            <person name="Sanchez-Porro C."/>
            <person name="Ventosa A."/>
        </authorList>
    </citation>
    <scope>NUCLEOTIDE SEQUENCE</scope>
    <source>
        <strain evidence="7">JCM 12387</strain>
    </source>
</reference>
<sequence>MYKKWISIFLVTLLVLSNFNLPISSANTTSNEETTDTLYVKNMGETRELSPMKGTEASPDLIPLSKEPVEYVIENVNGNYKGDGNGQVQLYVNGLATGSAVHAKVSYDFNGDGNWDRTEITQDYMPTDGNINPGDYEAFTRELFSENDAQQAHQTFTNGRISLRVWVELGTGDMELKVNAPEEASHIVLPYELENSGAAPDEPDTEDPGTGEKPSEDPVTIPDEHYEDWELLWNDEFDGTAVDNTKWGFQNGTGAEYGLDGWGNDEQQYYQEENATVDDGKLIIEAKKETVGNKPYTSTRLFTAPTFAKKYGKFEAAIKLPKGDGLWPAFWMMPKDSVYGEWASSGEIDIMEARGRIPNEIGGTIHYGGNWPNNTFSGGAYEFEEGDDITNYHVYSVEWEPGEIRWYVDGELYHTETKWDSIGANQPAKYAFPAPFDQEFYIILNLAVGGTFDGGRTPDDADLPAQMEVDYVRVYELTGRDYKEAVEPVVEKEDLPGDAKQPTADGNLIYDTAYEQGFTEITTDTEPLDTTYWNFAHISTFGGDGSISTEALGGTTFAKVDITQPGSQTHSIQLLQNVTLGVGRQYKVSFDAKADGNRNINVKLGGGASRGWGVYSGNETFALTNEVDSYEFSFQMTDETDPLARLEMNLGTNANTVWIGNVRVEEVEVSTDPFNENVPKEPLGNGNHVYNGTFDVGAMDRMTYWDFTTDGANADATVDPDSRELHINMTEGGADQNQVMLTQTGINLLQDNDYELTFDGAADANRDLKVQLISQDGATIYGEQTINLTTSMSTHSFSFAMSEETDINGQLVFLLGGNNSNVTLDNIELIRTTDNIDYSDIDIFPLDNGDFSDGLTAWESYFHNDGAAGNTAVDNEASVTSVTNVGNEPWSIQLFQAGMDFSKSIDYILSFDAKSTQNRTIGAVLENTSYTRYVDEAVELSNEMQTYSFEFEMPNDDAADLKFLLGNIDGSNTIGNHDIVIDNVVLEVKNAPYKRAPSIAGDTTDAMIGQPIELTFNDDQAWRDKITAIKMDDQAIDAADYQIESGKLTLAADLFTKAALYKIVIEAEGYASAIVEQNVNAGDGNLIRNGDFANGTQSWSSWSGEGGSSTFSVSEGAAQVDINALGAFDYANQFFQDGLDLEAGKEYELSFNASSSMERPVLVELHGQGSERLNFQFTEDTQAFTHTFIATSDTKKLNFLLGDVVNGDVTTPSEAHTVTFDDFVLKEVVEEEPDKNWVEIGENLILDGTFDTTTEFGNGDNPVEGWNIHNQGDFEAWAGLANFLVEDGELNVTVEQVGWAWWQIQLFQNMQVPAGTYKLSFDAQSEHTRPISVELAGNDLKTFTISNTMKNYQAILEVSETGEKQLIFGLGRGANDPELQTPYSMIFDNIKLVEVEEDAGPGDPGTEDPGTEDPGTEDPGTEDPGTEDPGTEDPGTEDPGTEDPGTEDPGTEDPGTEDPGTEDPGTEDPGTEDPGTEDPGTEDQGTEDPGTEDPGTEDPGPEDPGPEDPGTEDPGTEDPGTEDPGTEDPGTDKQGENDDELPDTASPIYNLLLLGTILLVIGGVAWRFRFKRS</sequence>
<gene>
    <name evidence="7" type="ORF">NC661_06315</name>
</gene>
<dbReference type="GO" id="GO:0004553">
    <property type="term" value="F:hydrolase activity, hydrolyzing O-glycosyl compounds"/>
    <property type="evidence" value="ECO:0007669"/>
    <property type="project" value="InterPro"/>
</dbReference>
<feature type="domain" description="GH16" evidence="6">
    <location>
        <begin position="214"/>
        <end position="480"/>
    </location>
</feature>
<evidence type="ECO:0000313" key="8">
    <source>
        <dbReference type="Proteomes" id="UP001145072"/>
    </source>
</evidence>
<dbReference type="RefSeq" id="WP_259870044.1">
    <property type="nucleotide sequence ID" value="NZ_JAMQJZ010000003.1"/>
</dbReference>
<evidence type="ECO:0000259" key="6">
    <source>
        <dbReference type="PROSITE" id="PS51762"/>
    </source>
</evidence>
<dbReference type="Proteomes" id="UP001145072">
    <property type="component" value="Unassembled WGS sequence"/>
</dbReference>
<feature type="region of interest" description="Disordered" evidence="3">
    <location>
        <begin position="194"/>
        <end position="221"/>
    </location>
</feature>
<accession>A0A9X3WJC5</accession>
<dbReference type="PANTHER" id="PTHR10963">
    <property type="entry name" value="GLYCOSYL HYDROLASE-RELATED"/>
    <property type="match status" value="1"/>
</dbReference>
<dbReference type="InterPro" id="IPR011432">
    <property type="entry name" value="Shr-like_HID"/>
</dbReference>
<keyword evidence="4" id="KW-0812">Transmembrane</keyword>